<feature type="domain" description="Serine aminopeptidase S33" evidence="2">
    <location>
        <begin position="108"/>
        <end position="211"/>
    </location>
</feature>
<evidence type="ECO:0000313" key="3">
    <source>
        <dbReference type="EMBL" id="AXY77714.1"/>
    </source>
</evidence>
<dbReference type="AlphaFoldDB" id="A0A3B7MT36"/>
<dbReference type="Pfam" id="PF12146">
    <property type="entry name" value="Hydrolase_4"/>
    <property type="match status" value="1"/>
</dbReference>
<evidence type="ECO:0000259" key="2">
    <source>
        <dbReference type="Pfam" id="PF12146"/>
    </source>
</evidence>
<organism evidence="3 4">
    <name type="scientific">Paraflavitalea soli</name>
    <dbReference type="NCBI Taxonomy" id="2315862"/>
    <lineage>
        <taxon>Bacteria</taxon>
        <taxon>Pseudomonadati</taxon>
        <taxon>Bacteroidota</taxon>
        <taxon>Chitinophagia</taxon>
        <taxon>Chitinophagales</taxon>
        <taxon>Chitinophagaceae</taxon>
        <taxon>Paraflavitalea</taxon>
    </lineage>
</organism>
<keyword evidence="1" id="KW-0812">Transmembrane</keyword>
<dbReference type="PANTHER" id="PTHR12277:SF81">
    <property type="entry name" value="PROTEIN ABHD13"/>
    <property type="match status" value="1"/>
</dbReference>
<reference evidence="3 4" key="1">
    <citation type="submission" date="2018-09" db="EMBL/GenBank/DDBJ databases">
        <title>Genome sequencing of strain 6GH32-13.</title>
        <authorList>
            <person name="Weon H.-Y."/>
            <person name="Heo J."/>
            <person name="Kwon S.-W."/>
        </authorList>
    </citation>
    <scope>NUCLEOTIDE SEQUENCE [LARGE SCALE GENOMIC DNA]</scope>
    <source>
        <strain evidence="3 4">5GH32-13</strain>
    </source>
</reference>
<keyword evidence="4" id="KW-1185">Reference proteome</keyword>
<dbReference type="KEGG" id="pseg:D3H65_28670"/>
<sequence length="301" mass="34978">MAECIITYLRFPSTTILSVIFCNIEYQKLLHFRMKKKKIYRWASILIMIYCIIGIGIYYGQDKVMFHPVPLKPDYNYNFHMPYKEVNIPYATGVNMNVIQFTTTDSVPRGVVLYFHGNKQNIGHYATYAPSFTKQGYEVWMIDYPGYGKSTGSFTEQHLYDWALTFYKLARARFKPDSIILYGKSMGTGIATQLASIRDCKRLILECPYYSFPSIAGSYFPIYPVERMIRLKIPTWQYMQQVTAPVTIFHGTDDGVIRFSNAEKLQPFLKPIDQFITLEGGSHNNLSEYPMYQQKLDSLLK</sequence>
<feature type="transmembrane region" description="Helical" evidence="1">
    <location>
        <begin position="39"/>
        <end position="60"/>
    </location>
</feature>
<dbReference type="InterPro" id="IPR029058">
    <property type="entry name" value="AB_hydrolase_fold"/>
</dbReference>
<dbReference type="InterPro" id="IPR022742">
    <property type="entry name" value="Hydrolase_4"/>
</dbReference>
<protein>
    <submittedName>
        <fullName evidence="3">Alpha/beta fold hydrolase</fullName>
    </submittedName>
</protein>
<keyword evidence="3" id="KW-0378">Hydrolase</keyword>
<dbReference type="OrthoDB" id="9777090at2"/>
<proteinExistence type="predicted"/>
<keyword evidence="1" id="KW-0472">Membrane</keyword>
<dbReference type="GO" id="GO:0016787">
    <property type="term" value="F:hydrolase activity"/>
    <property type="evidence" value="ECO:0007669"/>
    <property type="project" value="UniProtKB-KW"/>
</dbReference>
<evidence type="ECO:0000256" key="1">
    <source>
        <dbReference type="SAM" id="Phobius"/>
    </source>
</evidence>
<keyword evidence="1" id="KW-1133">Transmembrane helix</keyword>
<evidence type="ECO:0000313" key="4">
    <source>
        <dbReference type="Proteomes" id="UP000263900"/>
    </source>
</evidence>
<dbReference type="Proteomes" id="UP000263900">
    <property type="component" value="Chromosome"/>
</dbReference>
<accession>A0A3B7MT36</accession>
<dbReference type="PANTHER" id="PTHR12277">
    <property type="entry name" value="ALPHA/BETA HYDROLASE DOMAIN-CONTAINING PROTEIN"/>
    <property type="match status" value="1"/>
</dbReference>
<dbReference type="SUPFAM" id="SSF53474">
    <property type="entry name" value="alpha/beta-Hydrolases"/>
    <property type="match status" value="1"/>
</dbReference>
<dbReference type="Gene3D" id="3.40.50.1820">
    <property type="entry name" value="alpha/beta hydrolase"/>
    <property type="match status" value="1"/>
</dbReference>
<dbReference type="EMBL" id="CP032157">
    <property type="protein sequence ID" value="AXY77714.1"/>
    <property type="molecule type" value="Genomic_DNA"/>
</dbReference>
<gene>
    <name evidence="3" type="ORF">D3H65_28670</name>
</gene>
<name>A0A3B7MT36_9BACT</name>